<dbReference type="GeneID" id="103009611"/>
<organism evidence="2 3">
    <name type="scientific">Balaenoptera acutorostrata</name>
    <name type="common">Common minke whale</name>
    <name type="synonym">Balaena rostrata</name>
    <dbReference type="NCBI Taxonomy" id="9767"/>
    <lineage>
        <taxon>Eukaryota</taxon>
        <taxon>Metazoa</taxon>
        <taxon>Chordata</taxon>
        <taxon>Craniata</taxon>
        <taxon>Vertebrata</taxon>
        <taxon>Euteleostomi</taxon>
        <taxon>Mammalia</taxon>
        <taxon>Eutheria</taxon>
        <taxon>Laurasiatheria</taxon>
        <taxon>Artiodactyla</taxon>
        <taxon>Whippomorpha</taxon>
        <taxon>Cetacea</taxon>
        <taxon>Mysticeti</taxon>
        <taxon>Balaenopteridae</taxon>
        <taxon>Balaenoptera</taxon>
    </lineage>
</organism>
<dbReference type="InterPro" id="IPR009847">
    <property type="entry name" value="SNURF"/>
</dbReference>
<dbReference type="PANTHER" id="PTHR14508:SF2">
    <property type="entry name" value="SNRPN UPSTREAM READING FRAME PROTEIN-RELATED"/>
    <property type="match status" value="1"/>
</dbReference>
<proteinExistence type="inferred from homology"/>
<evidence type="ECO:0000313" key="3">
    <source>
        <dbReference type="RefSeq" id="XP_057390536.1"/>
    </source>
</evidence>
<evidence type="ECO:0000256" key="1">
    <source>
        <dbReference type="ARBA" id="ARBA00009974"/>
    </source>
</evidence>
<sequence length="106" mass="12270">MKRIFEIGCTKMSSAEWGGRWRCLTCSVLRPAVRWSGASDHLHLRWTAEQHVPEVEVQVKHRRIASLSNQECHLYPRRSQQQQPVPVVDFHAELRQAFLAEIPRGG</sequence>
<dbReference type="RefSeq" id="XP_057390536.1">
    <property type="nucleotide sequence ID" value="XM_057534553.1"/>
</dbReference>
<dbReference type="PANTHER" id="PTHR14508">
    <property type="entry name" value="SNRPN UPSTREAM READING FRAME PROTEIN, SNURF"/>
    <property type="match status" value="1"/>
</dbReference>
<evidence type="ECO:0000313" key="2">
    <source>
        <dbReference type="Proteomes" id="UP001652580"/>
    </source>
</evidence>
<dbReference type="Pfam" id="PF07192">
    <property type="entry name" value="SNURF"/>
    <property type="match status" value="1"/>
</dbReference>
<protein>
    <submittedName>
        <fullName evidence="3">SNRPN upstream reading frame protein-like</fullName>
    </submittedName>
</protein>
<gene>
    <name evidence="3" type="primary">LOC103009611</name>
</gene>
<comment type="similarity">
    <text evidence="1">Belongs to the SNURF family.</text>
</comment>
<accession>A0ABM3SL12</accession>
<dbReference type="Proteomes" id="UP001652580">
    <property type="component" value="Chromosome 19"/>
</dbReference>
<name>A0ABM3SL12_BALAC</name>
<keyword evidence="2" id="KW-1185">Reference proteome</keyword>
<reference evidence="3" key="1">
    <citation type="submission" date="2025-08" db="UniProtKB">
        <authorList>
            <consortium name="RefSeq"/>
        </authorList>
    </citation>
    <scope>IDENTIFICATION</scope>
</reference>